<dbReference type="SUPFAM" id="SSF46785">
    <property type="entry name" value="Winged helix' DNA-binding domain"/>
    <property type="match status" value="1"/>
</dbReference>
<evidence type="ECO:0000313" key="5">
    <source>
        <dbReference type="EMBL" id="GAA2199445.1"/>
    </source>
</evidence>
<gene>
    <name evidence="5" type="ORF">GCM10009849_15890</name>
</gene>
<accession>A0ABN3BRI2</accession>
<sequence>MVARRPPAAMVSQTRYIETSGTGTRRGELAIESLADIAYRVIADRLIMLDIRPNVSINESQLSKEMQMGRTPIREALHRLEHERLVVTQPRKGAFAAPIDITELSEVSQILQILEPVAAKLAAENLRDADRPEIERYLGLVESLGSREVDQNDLLRLDLAVHSAIFALVRNGHLEEILLRYGKLATRIWLAVLERRPLVVERISELAPILRAILARNADEASSLMAAHVRDFSRHIANVV</sequence>
<dbReference type="Proteomes" id="UP001500432">
    <property type="component" value="Unassembled WGS sequence"/>
</dbReference>
<dbReference type="InterPro" id="IPR036390">
    <property type="entry name" value="WH_DNA-bd_sf"/>
</dbReference>
<evidence type="ECO:0000256" key="1">
    <source>
        <dbReference type="ARBA" id="ARBA00023015"/>
    </source>
</evidence>
<dbReference type="InterPro" id="IPR000524">
    <property type="entry name" value="Tscrpt_reg_HTH_GntR"/>
</dbReference>
<keyword evidence="1" id="KW-0805">Transcription regulation</keyword>
<dbReference type="PANTHER" id="PTHR43537">
    <property type="entry name" value="TRANSCRIPTIONAL REGULATOR, GNTR FAMILY"/>
    <property type="match status" value="1"/>
</dbReference>
<keyword evidence="2" id="KW-0238">DNA-binding</keyword>
<feature type="domain" description="HTH gntR-type" evidence="4">
    <location>
        <begin position="32"/>
        <end position="99"/>
    </location>
</feature>
<dbReference type="SMART" id="SM00345">
    <property type="entry name" value="HTH_GNTR"/>
    <property type="match status" value="1"/>
</dbReference>
<dbReference type="PROSITE" id="PS50949">
    <property type="entry name" value="HTH_GNTR"/>
    <property type="match status" value="1"/>
</dbReference>
<dbReference type="InterPro" id="IPR008920">
    <property type="entry name" value="TF_FadR/GntR_C"/>
</dbReference>
<organism evidence="5 6">
    <name type="scientific">Sinomonas flava</name>
    <dbReference type="NCBI Taxonomy" id="496857"/>
    <lineage>
        <taxon>Bacteria</taxon>
        <taxon>Bacillati</taxon>
        <taxon>Actinomycetota</taxon>
        <taxon>Actinomycetes</taxon>
        <taxon>Micrococcales</taxon>
        <taxon>Micrococcaceae</taxon>
        <taxon>Sinomonas</taxon>
    </lineage>
</organism>
<dbReference type="Gene3D" id="1.10.10.10">
    <property type="entry name" value="Winged helix-like DNA-binding domain superfamily/Winged helix DNA-binding domain"/>
    <property type="match status" value="1"/>
</dbReference>
<dbReference type="InterPro" id="IPR011711">
    <property type="entry name" value="GntR_C"/>
</dbReference>
<evidence type="ECO:0000256" key="3">
    <source>
        <dbReference type="ARBA" id="ARBA00023163"/>
    </source>
</evidence>
<evidence type="ECO:0000256" key="2">
    <source>
        <dbReference type="ARBA" id="ARBA00023125"/>
    </source>
</evidence>
<keyword evidence="3" id="KW-0804">Transcription</keyword>
<dbReference type="SMART" id="SM00895">
    <property type="entry name" value="FCD"/>
    <property type="match status" value="1"/>
</dbReference>
<dbReference type="EMBL" id="BAAAQW010000004">
    <property type="protein sequence ID" value="GAA2199445.1"/>
    <property type="molecule type" value="Genomic_DNA"/>
</dbReference>
<reference evidence="6" key="1">
    <citation type="journal article" date="2019" name="Int. J. Syst. Evol. Microbiol.">
        <title>The Global Catalogue of Microorganisms (GCM) 10K type strain sequencing project: providing services to taxonomists for standard genome sequencing and annotation.</title>
        <authorList>
            <consortium name="The Broad Institute Genomics Platform"/>
            <consortium name="The Broad Institute Genome Sequencing Center for Infectious Disease"/>
            <person name="Wu L."/>
            <person name="Ma J."/>
        </authorList>
    </citation>
    <scope>NUCLEOTIDE SEQUENCE [LARGE SCALE GENOMIC DNA]</scope>
    <source>
        <strain evidence="6">JCM 16034</strain>
    </source>
</reference>
<keyword evidence="6" id="KW-1185">Reference proteome</keyword>
<comment type="caution">
    <text evidence="5">The sequence shown here is derived from an EMBL/GenBank/DDBJ whole genome shotgun (WGS) entry which is preliminary data.</text>
</comment>
<name>A0ABN3BRI2_9MICC</name>
<protein>
    <submittedName>
        <fullName evidence="5">GntR family transcriptional regulator</fullName>
    </submittedName>
</protein>
<evidence type="ECO:0000259" key="4">
    <source>
        <dbReference type="PROSITE" id="PS50949"/>
    </source>
</evidence>
<dbReference type="Gene3D" id="1.20.120.530">
    <property type="entry name" value="GntR ligand-binding domain-like"/>
    <property type="match status" value="1"/>
</dbReference>
<evidence type="ECO:0000313" key="6">
    <source>
        <dbReference type="Proteomes" id="UP001500432"/>
    </source>
</evidence>
<dbReference type="PANTHER" id="PTHR43537:SF45">
    <property type="entry name" value="GNTR FAMILY REGULATORY PROTEIN"/>
    <property type="match status" value="1"/>
</dbReference>
<proteinExistence type="predicted"/>
<dbReference type="Pfam" id="PF00392">
    <property type="entry name" value="GntR"/>
    <property type="match status" value="1"/>
</dbReference>
<dbReference type="Pfam" id="PF07729">
    <property type="entry name" value="FCD"/>
    <property type="match status" value="1"/>
</dbReference>
<dbReference type="InterPro" id="IPR036388">
    <property type="entry name" value="WH-like_DNA-bd_sf"/>
</dbReference>
<dbReference type="SUPFAM" id="SSF48008">
    <property type="entry name" value="GntR ligand-binding domain-like"/>
    <property type="match status" value="1"/>
</dbReference>